<comment type="caution">
    <text evidence="1">The sequence shown here is derived from an EMBL/GenBank/DDBJ whole genome shotgun (WGS) entry which is preliminary data.</text>
</comment>
<name>A0A501PGJ7_9PROT</name>
<dbReference type="EMBL" id="VFIY01000015">
    <property type="protein sequence ID" value="TPD58996.1"/>
    <property type="molecule type" value="Genomic_DNA"/>
</dbReference>
<protein>
    <recommendedName>
        <fullName evidence="3">ATP-binding protein</fullName>
    </recommendedName>
</protein>
<dbReference type="Proteomes" id="UP000319148">
    <property type="component" value="Unassembled WGS sequence"/>
</dbReference>
<evidence type="ECO:0000313" key="1">
    <source>
        <dbReference type="EMBL" id="TPD58996.1"/>
    </source>
</evidence>
<dbReference type="RefSeq" id="WP_139941215.1">
    <property type="nucleotide sequence ID" value="NZ_JBHSYP010000002.1"/>
</dbReference>
<evidence type="ECO:0000313" key="2">
    <source>
        <dbReference type="Proteomes" id="UP000319148"/>
    </source>
</evidence>
<dbReference type="OrthoDB" id="9757917at2"/>
<organism evidence="1 2">
    <name type="scientific">Emcibacter nanhaiensis</name>
    <dbReference type="NCBI Taxonomy" id="1505037"/>
    <lineage>
        <taxon>Bacteria</taxon>
        <taxon>Pseudomonadati</taxon>
        <taxon>Pseudomonadota</taxon>
        <taxon>Alphaproteobacteria</taxon>
        <taxon>Emcibacterales</taxon>
        <taxon>Emcibacteraceae</taxon>
        <taxon>Emcibacter</taxon>
    </lineage>
</organism>
<accession>A0A501PGJ7</accession>
<proteinExistence type="predicted"/>
<keyword evidence="2" id="KW-1185">Reference proteome</keyword>
<evidence type="ECO:0008006" key="3">
    <source>
        <dbReference type="Google" id="ProtNLM"/>
    </source>
</evidence>
<gene>
    <name evidence="1" type="ORF">FIV46_12225</name>
</gene>
<reference evidence="2" key="1">
    <citation type="submission" date="2019-06" db="EMBL/GenBank/DDBJ databases">
        <title>The complete genome of Emcibacter congregatus ZYLT.</title>
        <authorList>
            <person name="Zhao Z."/>
        </authorList>
    </citation>
    <scope>NUCLEOTIDE SEQUENCE [LARGE SCALE GENOMIC DNA]</scope>
    <source>
        <strain evidence="2">MCCC 1A06723</strain>
    </source>
</reference>
<sequence>MQDLDFTQIRSYEGSQENGFEELVCQLAHLSPPTNADYFVRKRGAGGDAGVECYWKLADGSEHGWQAKYFLNSLESSQWQQISDSIESALEKHPKLTKYYVCLPRDWTDSRKKGKGGGKIKSAWDEWCSNVEKWKKVASDKGMEVEFCYWCKHEICMQLQTDDPKFSGRALYWFNQAVIRQETLKKIADKSRKSLGDRFTPEFHVELPVAEYLAGIGQTGNWNEKVNSINDRWERLNKDFQKDVASSDLIDLTEPLWKNFQNKISNFQLELNDVLATSRFLEHSSTLRDLLVSLSETSSKCHHDIYNKTREGEYEDKYIPLSRKLYELSDEINSISNFFSSAVLNLATVQAGLMLGEAGIGKSHLLCDVTFKRLEEKLPTVLLLGAHYGGGNPIDFIRKTLDLPSISNGETLGALDALGESCDSVTLILIDAINEGPHKEEWLDQLSGFLHELRDYQHISVLLSCRKTYEPFLIPEELEESYLVKFQHFGFRGHEREAAKIYLEKNGISLLSVPIMLPEFTNPLFLKTCCQALRNNNQTAFPKGLDGIISLFEYYLESISKIVNRKKQYRQQEDVLAQVITSLVKILFPENLPGIPVRDARTLVTSYDINPNHGSNLFELLIEEGVLATDISYVSQENPRGEEIVRFTYERFSDFAIAKSILDACPVDEVASLFDPQQPIGDMLTAKDFYEFAGIIEALGVCIPERCGSEFIDLVCGEVVPEDFWLLENTFTKSILWRSPEAFSDRTLELLNEVPRSGSYWPSLDILISLATEPGHPWNAEFLHEDLRNRNMPERDSFWSTHIAVGDEEESEAPLRSLINWSFEVEVDNVDIKRLELAEVAICWFLTTPNRKVRDDATKSLARLLSVAPELIVSLLEKFTEVDDLYLKERLYAAVYGAVFSVEDEKILSNISTSVYDAVFKSETPVPHLLFRDYAREILEYISSKGCLPGEINLASCRPPYKSDWPIENPSEAEIDELAGEGYQSSIKSSLYGFPGDFGRYTMSCVHYWSPTSLSEAYPETSREANLKFASQLPGELKEDYLTIIEQEGQNEGISSLVQRLQRLTAKDNRQDDPTPREVFEKKLSENVEASTREYYRWVSGFGGVKSKATFSRKWAQRWVCRRCYELGWSEELFSDFEVAHARHIDRSRRRIERIGKKYQWIAFYELLARLADNVHWVGPGYSNEADQTYQGPWQIHDRDIDPTVPIRSIKYSGTEESDLSAWWQKGEVSFADGDREGLKDWMLSRNNIPAFEKCIKFLDSASNEWMVLRGFLSVDKKMDSDEGVLPTQTYWHRINSVLIHEDDIEALKTRLEGKNLRSPDLLSVPNNEYQIFLREYPWHSYFEGRTNWSEANDIINVRHLVNVNKYEWEAGERDHSIEKTISVFLPTIEMINSMKLSPLVENVGAWENEFGEVTFLDPSVVEQGPSYGLVRSEPFQNWLKKEKLKLIWLVGGEKYLYLSLSTSFFGRLNFSGVYTLEEGGDVNGKVWFEVEPEAQ</sequence>